<accession>A0A5B1LDX1</accession>
<dbReference type="InterPro" id="IPR023393">
    <property type="entry name" value="START-like_dom_sf"/>
</dbReference>
<sequence length="161" mass="17981">MTQQQQTISPVRVSVSVGLEQQRCFEVFTAEMLSWWPASHHIGETPLKEIVIEPFVGGRWYAQHEGGEETETGVVTAWDAPRGFTVTWQVGADWTYHADLVTHLDVSFTPTEDGRTLVELVHRDLEAYGADAAQMQKTFEGPDAWAGMLRTYQGVAERAAS</sequence>
<name>A0A5B1LDX1_9ACTN</name>
<proteinExistence type="inferred from homology"/>
<reference evidence="3 4" key="2">
    <citation type="submission" date="2019-09" db="EMBL/GenBank/DDBJ databases">
        <authorList>
            <person name="Jin C."/>
        </authorList>
    </citation>
    <scope>NUCLEOTIDE SEQUENCE [LARGE SCALE GENOMIC DNA]</scope>
    <source>
        <strain evidence="3 4">BN130099</strain>
    </source>
</reference>
<gene>
    <name evidence="3" type="ORF">F0U44_15215</name>
</gene>
<evidence type="ECO:0000313" key="3">
    <source>
        <dbReference type="EMBL" id="KAA1417980.1"/>
    </source>
</evidence>
<dbReference type="Pfam" id="PF08327">
    <property type="entry name" value="AHSA1"/>
    <property type="match status" value="1"/>
</dbReference>
<dbReference type="Gene3D" id="3.30.530.20">
    <property type="match status" value="1"/>
</dbReference>
<dbReference type="AlphaFoldDB" id="A0A5B1LDX1"/>
<dbReference type="InterPro" id="IPR013538">
    <property type="entry name" value="ASHA1/2-like_C"/>
</dbReference>
<dbReference type="EMBL" id="VUJV01000004">
    <property type="protein sequence ID" value="KAA1417980.1"/>
    <property type="molecule type" value="Genomic_DNA"/>
</dbReference>
<dbReference type="SUPFAM" id="SSF55961">
    <property type="entry name" value="Bet v1-like"/>
    <property type="match status" value="1"/>
</dbReference>
<feature type="domain" description="Activator of Hsp90 ATPase homologue 1/2-like C-terminal" evidence="2">
    <location>
        <begin position="24"/>
        <end position="137"/>
    </location>
</feature>
<evidence type="ECO:0000259" key="2">
    <source>
        <dbReference type="Pfam" id="PF08327"/>
    </source>
</evidence>
<evidence type="ECO:0000313" key="4">
    <source>
        <dbReference type="Proteomes" id="UP000325003"/>
    </source>
</evidence>
<protein>
    <submittedName>
        <fullName evidence="3">ATPase</fullName>
    </submittedName>
</protein>
<comment type="similarity">
    <text evidence="1">Belongs to the AHA1 family.</text>
</comment>
<comment type="caution">
    <text evidence="3">The sequence shown here is derived from an EMBL/GenBank/DDBJ whole genome shotgun (WGS) entry which is preliminary data.</text>
</comment>
<dbReference type="RefSeq" id="WP_149729199.1">
    <property type="nucleotide sequence ID" value="NZ_VUJV01000004.1"/>
</dbReference>
<keyword evidence="4" id="KW-1185">Reference proteome</keyword>
<reference evidence="3 4" key="1">
    <citation type="submission" date="2019-09" db="EMBL/GenBank/DDBJ databases">
        <title>Nocardioides panacisoli sp. nov., isolated from the soil of a ginseng field.</title>
        <authorList>
            <person name="Cho C."/>
        </authorList>
    </citation>
    <scope>NUCLEOTIDE SEQUENCE [LARGE SCALE GENOMIC DNA]</scope>
    <source>
        <strain evidence="3 4">BN130099</strain>
    </source>
</reference>
<organism evidence="3 4">
    <name type="scientific">Nocardioides humilatus</name>
    <dbReference type="NCBI Taxonomy" id="2607660"/>
    <lineage>
        <taxon>Bacteria</taxon>
        <taxon>Bacillati</taxon>
        <taxon>Actinomycetota</taxon>
        <taxon>Actinomycetes</taxon>
        <taxon>Propionibacteriales</taxon>
        <taxon>Nocardioidaceae</taxon>
        <taxon>Nocardioides</taxon>
    </lineage>
</organism>
<dbReference type="Proteomes" id="UP000325003">
    <property type="component" value="Unassembled WGS sequence"/>
</dbReference>
<evidence type="ECO:0000256" key="1">
    <source>
        <dbReference type="ARBA" id="ARBA00006817"/>
    </source>
</evidence>